<evidence type="ECO:0000313" key="3">
    <source>
        <dbReference type="Proteomes" id="UP000324222"/>
    </source>
</evidence>
<evidence type="ECO:0000256" key="1">
    <source>
        <dbReference type="SAM" id="Phobius"/>
    </source>
</evidence>
<accession>A0A5B7IVY0</accession>
<name>A0A5B7IVY0_PORTR</name>
<gene>
    <name evidence="2" type="ORF">E2C01_083731</name>
</gene>
<dbReference type="AlphaFoldDB" id="A0A5B7IVY0"/>
<evidence type="ECO:0000313" key="2">
    <source>
        <dbReference type="EMBL" id="MPC88810.1"/>
    </source>
</evidence>
<comment type="caution">
    <text evidence="2">The sequence shown here is derived from an EMBL/GenBank/DDBJ whole genome shotgun (WGS) entry which is preliminary data.</text>
</comment>
<proteinExistence type="predicted"/>
<dbReference type="Proteomes" id="UP000324222">
    <property type="component" value="Unassembled WGS sequence"/>
</dbReference>
<reference evidence="2 3" key="1">
    <citation type="submission" date="2019-05" db="EMBL/GenBank/DDBJ databases">
        <title>Another draft genome of Portunus trituberculatus and its Hox gene families provides insights of decapod evolution.</title>
        <authorList>
            <person name="Jeong J.-H."/>
            <person name="Song I."/>
            <person name="Kim S."/>
            <person name="Choi T."/>
            <person name="Kim D."/>
            <person name="Ryu S."/>
            <person name="Kim W."/>
        </authorList>
    </citation>
    <scope>NUCLEOTIDE SEQUENCE [LARGE SCALE GENOMIC DNA]</scope>
    <source>
        <tissue evidence="2">Muscle</tissue>
    </source>
</reference>
<feature type="transmembrane region" description="Helical" evidence="1">
    <location>
        <begin position="24"/>
        <end position="44"/>
    </location>
</feature>
<organism evidence="2 3">
    <name type="scientific">Portunus trituberculatus</name>
    <name type="common">Swimming crab</name>
    <name type="synonym">Neptunus trituberculatus</name>
    <dbReference type="NCBI Taxonomy" id="210409"/>
    <lineage>
        <taxon>Eukaryota</taxon>
        <taxon>Metazoa</taxon>
        <taxon>Ecdysozoa</taxon>
        <taxon>Arthropoda</taxon>
        <taxon>Crustacea</taxon>
        <taxon>Multicrustacea</taxon>
        <taxon>Malacostraca</taxon>
        <taxon>Eumalacostraca</taxon>
        <taxon>Eucarida</taxon>
        <taxon>Decapoda</taxon>
        <taxon>Pleocyemata</taxon>
        <taxon>Brachyura</taxon>
        <taxon>Eubrachyura</taxon>
        <taxon>Portunoidea</taxon>
        <taxon>Portunidae</taxon>
        <taxon>Portuninae</taxon>
        <taxon>Portunus</taxon>
    </lineage>
</organism>
<keyword evidence="1" id="KW-0812">Transmembrane</keyword>
<sequence>MSCMTYSALIPKAEHSRRFQSSNVWLLVTGYLMELVFVMVYLHGDSLGLLYPLHCGHLIVGKRM</sequence>
<keyword evidence="1" id="KW-0472">Membrane</keyword>
<keyword evidence="1" id="KW-1133">Transmembrane helix</keyword>
<protein>
    <submittedName>
        <fullName evidence="2">Uncharacterized protein</fullName>
    </submittedName>
</protein>
<dbReference type="EMBL" id="VSRR010079007">
    <property type="protein sequence ID" value="MPC88810.1"/>
    <property type="molecule type" value="Genomic_DNA"/>
</dbReference>
<keyword evidence="3" id="KW-1185">Reference proteome</keyword>